<evidence type="ECO:0000313" key="5">
    <source>
        <dbReference type="Proteomes" id="UP000636755"/>
    </source>
</evidence>
<dbReference type="Proteomes" id="UP000636755">
    <property type="component" value="Unassembled WGS sequence"/>
</dbReference>
<feature type="transmembrane region" description="Helical" evidence="3">
    <location>
        <begin position="153"/>
        <end position="175"/>
    </location>
</feature>
<dbReference type="EMBL" id="JACOPS010000002">
    <property type="protein sequence ID" value="MBC5727786.1"/>
    <property type="molecule type" value="Genomic_DNA"/>
</dbReference>
<feature type="transmembrane region" description="Helical" evidence="3">
    <location>
        <begin position="32"/>
        <end position="49"/>
    </location>
</feature>
<organism evidence="4 5">
    <name type="scientific">Ruminococcus intestinalis</name>
    <dbReference type="NCBI Taxonomy" id="2763066"/>
    <lineage>
        <taxon>Bacteria</taxon>
        <taxon>Bacillati</taxon>
        <taxon>Bacillota</taxon>
        <taxon>Clostridia</taxon>
        <taxon>Eubacteriales</taxon>
        <taxon>Oscillospiraceae</taxon>
        <taxon>Ruminococcus</taxon>
    </lineage>
</organism>
<feature type="transmembrane region" description="Helical" evidence="3">
    <location>
        <begin position="181"/>
        <end position="209"/>
    </location>
</feature>
<feature type="transmembrane region" description="Helical" evidence="3">
    <location>
        <begin position="6"/>
        <end position="27"/>
    </location>
</feature>
<evidence type="ECO:0000256" key="2">
    <source>
        <dbReference type="ARBA" id="ARBA00022989"/>
    </source>
</evidence>
<protein>
    <submittedName>
        <fullName evidence="4">ECF transporter S component</fullName>
    </submittedName>
</protein>
<keyword evidence="2 3" id="KW-1133">Transmembrane helix</keyword>
<dbReference type="PANTHER" id="PTHR37815">
    <property type="entry name" value="UPF0397 PROTEIN BC_2624-RELATED"/>
    <property type="match status" value="1"/>
</dbReference>
<evidence type="ECO:0000256" key="1">
    <source>
        <dbReference type="ARBA" id="ARBA00022692"/>
    </source>
</evidence>
<proteinExistence type="predicted"/>
<dbReference type="PANTHER" id="PTHR37815:SF3">
    <property type="entry name" value="UPF0397 PROTEIN SPR0429"/>
    <property type="match status" value="1"/>
</dbReference>
<dbReference type="RefSeq" id="WP_186935056.1">
    <property type="nucleotide sequence ID" value="NZ_JACOPS010000002.1"/>
</dbReference>
<reference evidence="4 5" key="1">
    <citation type="submission" date="2020-08" db="EMBL/GenBank/DDBJ databases">
        <title>Genome public.</title>
        <authorList>
            <person name="Liu C."/>
            <person name="Sun Q."/>
        </authorList>
    </citation>
    <scope>NUCLEOTIDE SEQUENCE [LARGE SCALE GENOMIC DNA]</scope>
    <source>
        <strain evidence="4 5">NSJ-71</strain>
    </source>
</reference>
<feature type="transmembrane region" description="Helical" evidence="3">
    <location>
        <begin position="123"/>
        <end position="141"/>
    </location>
</feature>
<dbReference type="Gene3D" id="1.10.1760.20">
    <property type="match status" value="1"/>
</dbReference>
<keyword evidence="3" id="KW-0472">Membrane</keyword>
<accession>A0ABR7HJX2</accession>
<sequence>MTAKKIIKYLCVFVVAPLIVLCGVFFFGDRKYAFISLVLSVVACIPFFISFEKGKNDARRIVIIAVMTALSVAGRFVFAPIPFFKPVTAIVIITAIYLGSEAGFITGSFSAVVSNFYFGQGPWTPFQMLAWGLIGFLAGLLAKKLVESKVMLIIYGALSGIVFSFIMDVWTTLWADGTFNIARFVASITTAAPFTVVYMVSNVIFLLLLTKPIGSKLQRLKTKYGIF</sequence>
<evidence type="ECO:0000256" key="3">
    <source>
        <dbReference type="SAM" id="Phobius"/>
    </source>
</evidence>
<keyword evidence="1 3" id="KW-0812">Transmembrane</keyword>
<evidence type="ECO:0000313" key="4">
    <source>
        <dbReference type="EMBL" id="MBC5727786.1"/>
    </source>
</evidence>
<keyword evidence="5" id="KW-1185">Reference proteome</keyword>
<comment type="caution">
    <text evidence="4">The sequence shown here is derived from an EMBL/GenBank/DDBJ whole genome shotgun (WGS) entry which is preliminary data.</text>
</comment>
<dbReference type="Pfam" id="PF07155">
    <property type="entry name" value="ECF-ribofla_trS"/>
    <property type="match status" value="1"/>
</dbReference>
<dbReference type="InterPro" id="IPR009825">
    <property type="entry name" value="ECF_substrate-spec-like"/>
</dbReference>
<name>A0ABR7HJX2_9FIRM</name>
<gene>
    <name evidence="4" type="ORF">H8R91_04470</name>
</gene>